<accession>A0A371FVR4</accession>
<dbReference type="EMBL" id="QJKJ01007721">
    <property type="protein sequence ID" value="RDX82143.1"/>
    <property type="molecule type" value="Genomic_DNA"/>
</dbReference>
<dbReference type="InterPro" id="IPR012337">
    <property type="entry name" value="RNaseH-like_sf"/>
</dbReference>
<dbReference type="AlphaFoldDB" id="A0A371FVR4"/>
<proteinExistence type="predicted"/>
<feature type="non-terminal residue" evidence="1">
    <location>
        <position position="1"/>
    </location>
</feature>
<evidence type="ECO:0008006" key="3">
    <source>
        <dbReference type="Google" id="ProtNLM"/>
    </source>
</evidence>
<sequence>MMLNTTYGMIHTFGDFVVIKSFVGAFWIPSSSRSSTFAIQHPKVATMDQLGQPRKCLTVGSTGLPFSKTPINSSSPMNNVRKKEWSLVEGMKCPSNQLCSMKSLTGYLYILLAVDYVEDAATKTNDAKVVVDFLKSNIFCRFGVPKALISDQGSHFCN</sequence>
<reference evidence="1" key="1">
    <citation type="submission" date="2018-05" db="EMBL/GenBank/DDBJ databases">
        <title>Draft genome of Mucuna pruriens seed.</title>
        <authorList>
            <person name="Nnadi N.E."/>
            <person name="Vos R."/>
            <person name="Hasami M.H."/>
            <person name="Devisetty U.K."/>
            <person name="Aguiy J.C."/>
        </authorList>
    </citation>
    <scope>NUCLEOTIDE SEQUENCE [LARGE SCALE GENOMIC DNA]</scope>
    <source>
        <strain evidence="1">JCA_2017</strain>
    </source>
</reference>
<keyword evidence="2" id="KW-1185">Reference proteome</keyword>
<dbReference type="InterPro" id="IPR036397">
    <property type="entry name" value="RNaseH_sf"/>
</dbReference>
<evidence type="ECO:0000313" key="2">
    <source>
        <dbReference type="Proteomes" id="UP000257109"/>
    </source>
</evidence>
<organism evidence="1 2">
    <name type="scientific">Mucuna pruriens</name>
    <name type="common">Velvet bean</name>
    <name type="synonym">Dolichos pruriens</name>
    <dbReference type="NCBI Taxonomy" id="157652"/>
    <lineage>
        <taxon>Eukaryota</taxon>
        <taxon>Viridiplantae</taxon>
        <taxon>Streptophyta</taxon>
        <taxon>Embryophyta</taxon>
        <taxon>Tracheophyta</taxon>
        <taxon>Spermatophyta</taxon>
        <taxon>Magnoliopsida</taxon>
        <taxon>eudicotyledons</taxon>
        <taxon>Gunneridae</taxon>
        <taxon>Pentapetalae</taxon>
        <taxon>rosids</taxon>
        <taxon>fabids</taxon>
        <taxon>Fabales</taxon>
        <taxon>Fabaceae</taxon>
        <taxon>Papilionoideae</taxon>
        <taxon>50 kb inversion clade</taxon>
        <taxon>NPAAA clade</taxon>
        <taxon>indigoferoid/millettioid clade</taxon>
        <taxon>Phaseoleae</taxon>
        <taxon>Mucuna</taxon>
    </lineage>
</organism>
<evidence type="ECO:0000313" key="1">
    <source>
        <dbReference type="EMBL" id="RDX82143.1"/>
    </source>
</evidence>
<protein>
    <recommendedName>
        <fullName evidence="3">Integrase catalytic domain-containing protein</fullName>
    </recommendedName>
</protein>
<dbReference type="GO" id="GO:0003676">
    <property type="term" value="F:nucleic acid binding"/>
    <property type="evidence" value="ECO:0007669"/>
    <property type="project" value="InterPro"/>
</dbReference>
<dbReference type="SUPFAM" id="SSF53098">
    <property type="entry name" value="Ribonuclease H-like"/>
    <property type="match status" value="1"/>
</dbReference>
<name>A0A371FVR4_MUCPR</name>
<dbReference type="Proteomes" id="UP000257109">
    <property type="component" value="Unassembled WGS sequence"/>
</dbReference>
<gene>
    <name evidence="1" type="ORF">CR513_37109</name>
</gene>
<comment type="caution">
    <text evidence="1">The sequence shown here is derived from an EMBL/GenBank/DDBJ whole genome shotgun (WGS) entry which is preliminary data.</text>
</comment>
<dbReference type="Gene3D" id="3.30.420.10">
    <property type="entry name" value="Ribonuclease H-like superfamily/Ribonuclease H"/>
    <property type="match status" value="1"/>
</dbReference>